<reference evidence="1 2" key="1">
    <citation type="submission" date="2019-03" db="EMBL/GenBank/DDBJ databases">
        <title>First draft genome of Liparis tanakae, snailfish: a comprehensive survey of snailfish specific genes.</title>
        <authorList>
            <person name="Kim W."/>
            <person name="Song I."/>
            <person name="Jeong J.-H."/>
            <person name="Kim D."/>
            <person name="Kim S."/>
            <person name="Ryu S."/>
            <person name="Song J.Y."/>
            <person name="Lee S.K."/>
        </authorList>
    </citation>
    <scope>NUCLEOTIDE SEQUENCE [LARGE SCALE GENOMIC DNA]</scope>
    <source>
        <tissue evidence="1">Muscle</tissue>
    </source>
</reference>
<name>A0A4Z2GFG5_9TELE</name>
<dbReference type="EMBL" id="SRLO01000561">
    <property type="protein sequence ID" value="TNN52030.1"/>
    <property type="molecule type" value="Genomic_DNA"/>
</dbReference>
<keyword evidence="2" id="KW-1185">Reference proteome</keyword>
<evidence type="ECO:0000313" key="1">
    <source>
        <dbReference type="EMBL" id="TNN52030.1"/>
    </source>
</evidence>
<sequence length="134" mass="14413">MAALGWLHFSKVVSDSVVGLLQQSIVTVPGAAFEQLEHPEPVSQLDSQADGQIAQPLDELDALVVFATDEGLFGLLQIQFLEGRLSQKTPGCCGPMKDGTVGSGWQGAIYRFSIHEVYSFRRAGLVPLVAMLVL</sequence>
<protein>
    <submittedName>
        <fullName evidence="1">Uncharacterized protein</fullName>
    </submittedName>
</protein>
<dbReference type="AlphaFoldDB" id="A0A4Z2GFG5"/>
<accession>A0A4Z2GFG5</accession>
<gene>
    <name evidence="1" type="ORF">EYF80_037745</name>
</gene>
<dbReference type="Proteomes" id="UP000314294">
    <property type="component" value="Unassembled WGS sequence"/>
</dbReference>
<evidence type="ECO:0000313" key="2">
    <source>
        <dbReference type="Proteomes" id="UP000314294"/>
    </source>
</evidence>
<proteinExistence type="predicted"/>
<comment type="caution">
    <text evidence="1">The sequence shown here is derived from an EMBL/GenBank/DDBJ whole genome shotgun (WGS) entry which is preliminary data.</text>
</comment>
<organism evidence="1 2">
    <name type="scientific">Liparis tanakae</name>
    <name type="common">Tanaka's snailfish</name>
    <dbReference type="NCBI Taxonomy" id="230148"/>
    <lineage>
        <taxon>Eukaryota</taxon>
        <taxon>Metazoa</taxon>
        <taxon>Chordata</taxon>
        <taxon>Craniata</taxon>
        <taxon>Vertebrata</taxon>
        <taxon>Euteleostomi</taxon>
        <taxon>Actinopterygii</taxon>
        <taxon>Neopterygii</taxon>
        <taxon>Teleostei</taxon>
        <taxon>Neoteleostei</taxon>
        <taxon>Acanthomorphata</taxon>
        <taxon>Eupercaria</taxon>
        <taxon>Perciformes</taxon>
        <taxon>Cottioidei</taxon>
        <taxon>Cottales</taxon>
        <taxon>Liparidae</taxon>
        <taxon>Liparis</taxon>
    </lineage>
</organism>